<proteinExistence type="predicted"/>
<evidence type="ECO:0008006" key="4">
    <source>
        <dbReference type="Google" id="ProtNLM"/>
    </source>
</evidence>
<evidence type="ECO:0000313" key="3">
    <source>
        <dbReference type="Proteomes" id="UP001500037"/>
    </source>
</evidence>
<evidence type="ECO:0000313" key="2">
    <source>
        <dbReference type="EMBL" id="GAA1259199.1"/>
    </source>
</evidence>
<keyword evidence="1" id="KW-0732">Signal</keyword>
<dbReference type="RefSeq" id="WP_344444868.1">
    <property type="nucleotide sequence ID" value="NZ_BAAALF010000132.1"/>
</dbReference>
<organism evidence="2 3">
    <name type="scientific">Kitasatospora nipponensis</name>
    <dbReference type="NCBI Taxonomy" id="258049"/>
    <lineage>
        <taxon>Bacteria</taxon>
        <taxon>Bacillati</taxon>
        <taxon>Actinomycetota</taxon>
        <taxon>Actinomycetes</taxon>
        <taxon>Kitasatosporales</taxon>
        <taxon>Streptomycetaceae</taxon>
        <taxon>Kitasatospora</taxon>
    </lineage>
</organism>
<feature type="chain" id="PRO_5046419195" description="Ig-like domain-containing protein" evidence="1">
    <location>
        <begin position="22"/>
        <end position="151"/>
    </location>
</feature>
<dbReference type="EMBL" id="BAAALF010000132">
    <property type="protein sequence ID" value="GAA1259199.1"/>
    <property type="molecule type" value="Genomic_DNA"/>
</dbReference>
<feature type="signal peptide" evidence="1">
    <location>
        <begin position="1"/>
        <end position="21"/>
    </location>
</feature>
<dbReference type="Proteomes" id="UP001500037">
    <property type="component" value="Unassembled WGS sequence"/>
</dbReference>
<accession>A0ABP4HCD2</accession>
<evidence type="ECO:0000256" key="1">
    <source>
        <dbReference type="SAM" id="SignalP"/>
    </source>
</evidence>
<sequence length="151" mass="15265">MRQVVRLGMAVLVASAGTLVAAPAASAVDSIGIDTAVIDAKYPGKVHATVTYTCDAPAGERSLNVSVEQPDPQDPSTIAFGSTRVAEDLIVCDGTAQTTTVIVPSKTTNWVPDAPAIVVTTVSDIGAVPPAAADAQKITIEVDQPAAPADS</sequence>
<protein>
    <recommendedName>
        <fullName evidence="4">Ig-like domain-containing protein</fullName>
    </recommendedName>
</protein>
<gene>
    <name evidence="2" type="ORF">GCM10009665_56650</name>
</gene>
<reference evidence="3" key="1">
    <citation type="journal article" date="2019" name="Int. J. Syst. Evol. Microbiol.">
        <title>The Global Catalogue of Microorganisms (GCM) 10K type strain sequencing project: providing services to taxonomists for standard genome sequencing and annotation.</title>
        <authorList>
            <consortium name="The Broad Institute Genomics Platform"/>
            <consortium name="The Broad Institute Genome Sequencing Center for Infectious Disease"/>
            <person name="Wu L."/>
            <person name="Ma J."/>
        </authorList>
    </citation>
    <scope>NUCLEOTIDE SEQUENCE [LARGE SCALE GENOMIC DNA]</scope>
    <source>
        <strain evidence="3">JCM 13004</strain>
    </source>
</reference>
<keyword evidence="3" id="KW-1185">Reference proteome</keyword>
<comment type="caution">
    <text evidence="2">The sequence shown here is derived from an EMBL/GenBank/DDBJ whole genome shotgun (WGS) entry which is preliminary data.</text>
</comment>
<name>A0ABP4HCD2_9ACTN</name>